<proteinExistence type="predicted"/>
<reference evidence="2 3" key="1">
    <citation type="submission" date="2016-06" db="EMBL/GenBank/DDBJ databases">
        <authorList>
            <person name="Kjaerup R.B."/>
            <person name="Dalgaard T.S."/>
            <person name="Juul-Madsen H.R."/>
        </authorList>
    </citation>
    <scope>NUCLEOTIDE SEQUENCE [LARGE SCALE GENOMIC DNA]</scope>
    <source>
        <strain evidence="2 3">DSM 45626</strain>
    </source>
</reference>
<evidence type="ECO:0000313" key="3">
    <source>
        <dbReference type="Proteomes" id="UP000199375"/>
    </source>
</evidence>
<dbReference type="EMBL" id="FMCW01000002">
    <property type="protein sequence ID" value="SCE68602.1"/>
    <property type="molecule type" value="Genomic_DNA"/>
</dbReference>
<sequence>MRWSGRRRDAAPIPLGPRHRRTWRGWRLWCSCGLRWAACPDRHAPPPTEPPAPPARTPGPARNSRWPGPLSGATARARRNDGAHATTARHLPLRPLWLCRACAAPWPCAPARLTLLREYADDRVALLIHLAGLLHEATTQLYTLNPHDAPEPARLFARFLGWARSRSTS</sequence>
<evidence type="ECO:0000313" key="2">
    <source>
        <dbReference type="EMBL" id="SCE68602.1"/>
    </source>
</evidence>
<feature type="compositionally biased region" description="Pro residues" evidence="1">
    <location>
        <begin position="45"/>
        <end position="57"/>
    </location>
</feature>
<organism evidence="2 3">
    <name type="scientific">Micromonospora haikouensis</name>
    <dbReference type="NCBI Taxonomy" id="686309"/>
    <lineage>
        <taxon>Bacteria</taxon>
        <taxon>Bacillati</taxon>
        <taxon>Actinomycetota</taxon>
        <taxon>Actinomycetes</taxon>
        <taxon>Micromonosporales</taxon>
        <taxon>Micromonosporaceae</taxon>
        <taxon>Micromonospora</taxon>
    </lineage>
</organism>
<protein>
    <recommendedName>
        <fullName evidence="4">Flavin reductase</fullName>
    </recommendedName>
</protein>
<accession>A0A1C4UAB7</accession>
<dbReference type="Proteomes" id="UP000199375">
    <property type="component" value="Unassembled WGS sequence"/>
</dbReference>
<evidence type="ECO:0008006" key="4">
    <source>
        <dbReference type="Google" id="ProtNLM"/>
    </source>
</evidence>
<name>A0A1C4UAB7_9ACTN</name>
<gene>
    <name evidence="2" type="ORF">GA0070558_102358</name>
</gene>
<dbReference type="AlphaFoldDB" id="A0A1C4UAB7"/>
<evidence type="ECO:0000256" key="1">
    <source>
        <dbReference type="SAM" id="MobiDB-lite"/>
    </source>
</evidence>
<feature type="region of interest" description="Disordered" evidence="1">
    <location>
        <begin position="45"/>
        <end position="85"/>
    </location>
</feature>